<gene>
    <name evidence="1" type="ORF">UV56_C0013G0010</name>
</gene>
<accession>A0A0G1EC78</accession>
<evidence type="ECO:0000313" key="2">
    <source>
        <dbReference type="Proteomes" id="UP000034611"/>
    </source>
</evidence>
<name>A0A0G1EC78_9BACT</name>
<sequence>MSGTPEFGSPSPQDEAFDYLIKFEKEFKQKYPKNYQILLDFERAERELRQARRSVTNAGDLIALHLKYCEKMRAEILARKCVPKVLFLTSNLLIQRENNPDEFKHSLREMARGNYEYQGLTAKQHFYVLIAYDYDFDEPFYSNKTPSWY</sequence>
<organism evidence="1 2">
    <name type="scientific">Candidatus Woesebacteria bacterium GW2011_GWC1_43_10b</name>
    <dbReference type="NCBI Taxonomy" id="1618585"/>
    <lineage>
        <taxon>Bacteria</taxon>
        <taxon>Candidatus Woeseibacteriota</taxon>
    </lineage>
</organism>
<dbReference type="Proteomes" id="UP000034611">
    <property type="component" value="Unassembled WGS sequence"/>
</dbReference>
<protein>
    <submittedName>
        <fullName evidence="1">Uncharacterized protein</fullName>
    </submittedName>
</protein>
<dbReference type="EMBL" id="LCEY01000013">
    <property type="protein sequence ID" value="KKS80636.1"/>
    <property type="molecule type" value="Genomic_DNA"/>
</dbReference>
<dbReference type="AlphaFoldDB" id="A0A0G1EC78"/>
<reference evidence="1 2" key="1">
    <citation type="journal article" date="2015" name="Nature">
        <title>rRNA introns, odd ribosomes, and small enigmatic genomes across a large radiation of phyla.</title>
        <authorList>
            <person name="Brown C.T."/>
            <person name="Hug L.A."/>
            <person name="Thomas B.C."/>
            <person name="Sharon I."/>
            <person name="Castelle C.J."/>
            <person name="Singh A."/>
            <person name="Wilkins M.J."/>
            <person name="Williams K.H."/>
            <person name="Banfield J.F."/>
        </authorList>
    </citation>
    <scope>NUCLEOTIDE SEQUENCE [LARGE SCALE GENOMIC DNA]</scope>
</reference>
<proteinExistence type="predicted"/>
<comment type="caution">
    <text evidence="1">The sequence shown here is derived from an EMBL/GenBank/DDBJ whole genome shotgun (WGS) entry which is preliminary data.</text>
</comment>
<evidence type="ECO:0000313" key="1">
    <source>
        <dbReference type="EMBL" id="KKS80636.1"/>
    </source>
</evidence>